<dbReference type="EC" id="3.3.2.2" evidence="6"/>
<feature type="transmembrane region" description="Helical" evidence="9">
    <location>
        <begin position="123"/>
        <end position="139"/>
    </location>
</feature>
<evidence type="ECO:0000256" key="2">
    <source>
        <dbReference type="ARBA" id="ARBA00007375"/>
    </source>
</evidence>
<evidence type="ECO:0000313" key="11">
    <source>
        <dbReference type="RefSeq" id="XP_014372757.1"/>
    </source>
</evidence>
<keyword evidence="3 9" id="KW-0812">Transmembrane</keyword>
<protein>
    <recommendedName>
        <fullName evidence="6">lysoplasmalogenase</fullName>
        <ecNumber evidence="6">3.3.2.2</ecNumber>
    </recommendedName>
</protein>
<evidence type="ECO:0000256" key="6">
    <source>
        <dbReference type="ARBA" id="ARBA00035673"/>
    </source>
</evidence>
<feature type="transmembrane region" description="Helical" evidence="9">
    <location>
        <begin position="100"/>
        <end position="116"/>
    </location>
</feature>
<dbReference type="RefSeq" id="XP_014372757.1">
    <property type="nucleotide sequence ID" value="XM_014517271.2"/>
</dbReference>
<dbReference type="KEGG" id="asn:102387730"/>
<feature type="transmembrane region" description="Helical" evidence="9">
    <location>
        <begin position="207"/>
        <end position="229"/>
    </location>
</feature>
<comment type="subcellular location">
    <subcellularLocation>
        <location evidence="1">Membrane</location>
        <topology evidence="1">Multi-pass membrane protein</topology>
    </subcellularLocation>
</comment>
<evidence type="ECO:0000256" key="1">
    <source>
        <dbReference type="ARBA" id="ARBA00004141"/>
    </source>
</evidence>
<dbReference type="Proteomes" id="UP000189705">
    <property type="component" value="Unplaced"/>
</dbReference>
<dbReference type="OrthoDB" id="2133758at2759"/>
<reference evidence="11" key="1">
    <citation type="submission" date="2025-08" db="UniProtKB">
        <authorList>
            <consortium name="RefSeq"/>
        </authorList>
    </citation>
    <scope>IDENTIFICATION</scope>
</reference>
<dbReference type="GO" id="GO:0016020">
    <property type="term" value="C:membrane"/>
    <property type="evidence" value="ECO:0007669"/>
    <property type="project" value="UniProtKB-SubCell"/>
</dbReference>
<proteinExistence type="inferred from homology"/>
<sequence length="234" mass="25799">MDILETDAHHRRKLAAEARGRTVRLLPFLVSCALYFGLWLPEPSWPSAVTKILPVLSLVLFIWSESNGSWTPYAQGIFWGLLCSCAGDICLVWPDLFLPGAGAFAIAHLCYLWALGLRPVRPVAFVLTAVVWTATLVCLKPCLDSPVLGCAGIYSALLLAAACRSLSRLPSPHWSPWLMACGFLLFATSDAILVFDRFCLLLPWARFVVMVTYYMAQSLIAASVVGEAIHWKDI</sequence>
<comment type="catalytic activity">
    <reaction evidence="7">
        <text>a 1-O-(1Z-alkenyl)-sn-glycero-3-phosphoethanolamine + H2O = a 2,3-saturated aldehyde + sn-glycero-3-phosphoethanolamine</text>
        <dbReference type="Rhea" id="RHEA:16905"/>
        <dbReference type="ChEBI" id="CHEBI:15377"/>
        <dbReference type="ChEBI" id="CHEBI:73359"/>
        <dbReference type="ChEBI" id="CHEBI:77288"/>
        <dbReference type="ChEBI" id="CHEBI:143890"/>
        <dbReference type="EC" id="3.3.2.2"/>
    </reaction>
</comment>
<dbReference type="eggNOG" id="KOG4804">
    <property type="taxonomic scope" value="Eukaryota"/>
</dbReference>
<accession>A0A1U7R832</accession>
<dbReference type="STRING" id="38654.A0A1U7R832"/>
<evidence type="ECO:0000256" key="9">
    <source>
        <dbReference type="SAM" id="Phobius"/>
    </source>
</evidence>
<keyword evidence="10" id="KW-1185">Reference proteome</keyword>
<evidence type="ECO:0000256" key="7">
    <source>
        <dbReference type="ARBA" id="ARBA00049458"/>
    </source>
</evidence>
<evidence type="ECO:0000256" key="4">
    <source>
        <dbReference type="ARBA" id="ARBA00022989"/>
    </source>
</evidence>
<dbReference type="GeneID" id="102387730"/>
<feature type="transmembrane region" description="Helical" evidence="9">
    <location>
        <begin position="21"/>
        <end position="39"/>
    </location>
</feature>
<gene>
    <name evidence="11" type="primary">TMEM86B</name>
</gene>
<dbReference type="Pfam" id="PF07947">
    <property type="entry name" value="YhhN"/>
    <property type="match status" value="1"/>
</dbReference>
<evidence type="ECO:0000256" key="3">
    <source>
        <dbReference type="ARBA" id="ARBA00022692"/>
    </source>
</evidence>
<dbReference type="GO" id="GO:0047408">
    <property type="term" value="F:alkenylglycerophosphocholine hydrolase activity"/>
    <property type="evidence" value="ECO:0007669"/>
    <property type="project" value="UniProtKB-EC"/>
</dbReference>
<comment type="similarity">
    <text evidence="2">Belongs to the TMEM86 family.</text>
</comment>
<comment type="catalytic activity">
    <reaction evidence="8">
        <text>a 1-O-(1Z-alkenyl)-sn-glycero-3-phosphocholine + H2O = a 2,3-saturated aldehyde + sn-glycerol 3-phosphocholine</text>
        <dbReference type="Rhea" id="RHEA:22544"/>
        <dbReference type="ChEBI" id="CHEBI:15377"/>
        <dbReference type="ChEBI" id="CHEBI:16870"/>
        <dbReference type="ChEBI" id="CHEBI:73359"/>
        <dbReference type="ChEBI" id="CHEBI:77287"/>
        <dbReference type="EC" id="3.3.2.2"/>
    </reaction>
</comment>
<dbReference type="AlphaFoldDB" id="A0A1U7R832"/>
<dbReference type="InterPro" id="IPR012506">
    <property type="entry name" value="TMEM86B-like"/>
</dbReference>
<evidence type="ECO:0000256" key="8">
    <source>
        <dbReference type="ARBA" id="ARBA00049560"/>
    </source>
</evidence>
<evidence type="ECO:0000256" key="5">
    <source>
        <dbReference type="ARBA" id="ARBA00023136"/>
    </source>
</evidence>
<evidence type="ECO:0000313" key="10">
    <source>
        <dbReference type="Proteomes" id="UP000189705"/>
    </source>
</evidence>
<keyword evidence="5 9" id="KW-0472">Membrane</keyword>
<dbReference type="InParanoid" id="A0A1U7R832"/>
<dbReference type="CTD" id="255043"/>
<organism evidence="10 11">
    <name type="scientific">Alligator sinensis</name>
    <name type="common">Chinese alligator</name>
    <dbReference type="NCBI Taxonomy" id="38654"/>
    <lineage>
        <taxon>Eukaryota</taxon>
        <taxon>Metazoa</taxon>
        <taxon>Chordata</taxon>
        <taxon>Craniata</taxon>
        <taxon>Vertebrata</taxon>
        <taxon>Euteleostomi</taxon>
        <taxon>Archelosauria</taxon>
        <taxon>Archosauria</taxon>
        <taxon>Crocodylia</taxon>
        <taxon>Alligatoridae</taxon>
        <taxon>Alligatorinae</taxon>
        <taxon>Alligator</taxon>
    </lineage>
</organism>
<name>A0A1U7R832_ALLSI</name>
<keyword evidence="4 9" id="KW-1133">Transmembrane helix</keyword>
<dbReference type="PANTHER" id="PTHR31885">
    <property type="entry name" value="GH04784P"/>
    <property type="match status" value="1"/>
</dbReference>
<dbReference type="PANTHER" id="PTHR31885:SF6">
    <property type="entry name" value="GH04784P"/>
    <property type="match status" value="1"/>
</dbReference>
<feature type="transmembrane region" description="Helical" evidence="9">
    <location>
        <begin position="174"/>
        <end position="195"/>
    </location>
</feature>